<keyword evidence="4" id="KW-0813">Transport</keyword>
<dbReference type="Pfam" id="PF04129">
    <property type="entry name" value="Vps52_CC"/>
    <property type="match status" value="1"/>
</dbReference>
<feature type="domain" description="Vps52 C-terminal" evidence="9">
    <location>
        <begin position="260"/>
        <end position="569"/>
    </location>
</feature>
<name>A0A7R9JUM1_TIMGE</name>
<accession>A0A7R9JUM1</accession>
<evidence type="ECO:0000256" key="1">
    <source>
        <dbReference type="ARBA" id="ARBA00004601"/>
    </source>
</evidence>
<feature type="region of interest" description="Disordered" evidence="7">
    <location>
        <begin position="1"/>
        <end position="28"/>
    </location>
</feature>
<dbReference type="GO" id="GO:0000938">
    <property type="term" value="C:GARP complex"/>
    <property type="evidence" value="ECO:0007669"/>
    <property type="project" value="TreeGrafter"/>
</dbReference>
<comment type="subcellular location">
    <subcellularLocation>
        <location evidence="1">Golgi apparatus</location>
        <location evidence="1">trans-Golgi network</location>
    </subcellularLocation>
</comment>
<dbReference type="GO" id="GO:0007041">
    <property type="term" value="P:lysosomal transport"/>
    <property type="evidence" value="ECO:0007669"/>
    <property type="project" value="TreeGrafter"/>
</dbReference>
<feature type="compositionally biased region" description="Polar residues" evidence="7">
    <location>
        <begin position="1"/>
        <end position="14"/>
    </location>
</feature>
<dbReference type="InterPro" id="IPR048361">
    <property type="entry name" value="Vps52_C"/>
</dbReference>
<dbReference type="GO" id="GO:0015031">
    <property type="term" value="P:protein transport"/>
    <property type="evidence" value="ECO:0007669"/>
    <property type="project" value="UniProtKB-KW"/>
</dbReference>
<dbReference type="Pfam" id="PF20655">
    <property type="entry name" value="Vps52_C"/>
    <property type="match status" value="1"/>
</dbReference>
<comment type="similarity">
    <text evidence="2">Belongs to the VPS52 family.</text>
</comment>
<reference evidence="10" key="1">
    <citation type="submission" date="2020-11" db="EMBL/GenBank/DDBJ databases">
        <authorList>
            <person name="Tran Van P."/>
        </authorList>
    </citation>
    <scope>NUCLEOTIDE SEQUENCE</scope>
</reference>
<keyword evidence="5" id="KW-0653">Protein transport</keyword>
<evidence type="ECO:0000256" key="2">
    <source>
        <dbReference type="ARBA" id="ARBA00008180"/>
    </source>
</evidence>
<protein>
    <recommendedName>
        <fullName evidence="3">Vacuolar protein sorting-associated protein 52 homolog</fullName>
    </recommendedName>
</protein>
<evidence type="ECO:0000256" key="4">
    <source>
        <dbReference type="ARBA" id="ARBA00022448"/>
    </source>
</evidence>
<evidence type="ECO:0000313" key="10">
    <source>
        <dbReference type="EMBL" id="CAD7589757.1"/>
    </source>
</evidence>
<dbReference type="GO" id="GO:0042147">
    <property type="term" value="P:retrograde transport, endosome to Golgi"/>
    <property type="evidence" value="ECO:0007669"/>
    <property type="project" value="TreeGrafter"/>
</dbReference>
<sequence length="685" mass="79405">MAPSLSSPESTVSKNTDRRHETSEFLDEDGQLQNLEDEVVQEVLKTGTDLRQYSRQIEKELKQVENKSIQDYIKESENIASLHNQISSCDNILERMESMLLSFQSDLGSISSEILSLQRKSVSMSQQLSNRQGIRVQLSQFIDDMAVSEALIMGILESPVTDKEFQTQLTSLNHKINFVKEQSFKDARCCLDVKDILEKLKIKAVTKIRAHLLEQIYKFRKPMTNYQVPQNALLKFKFFFEFLLSNERSCAQEVCNEYVDTMSKIYYSYFKSYSSRLSKLQFEEAATKDDLMGIEETGPRGLFYKASLKHKSTVFTIGSRGDVLTTHLESPIIVPHAAQKNDGRYPYEALFRSEKYALLDNACREYLFLTEFFMVCGAPALDLFNQIMGKTLNLLSKNLETFVQDCYDTIALFLCLHLILRYQMMCHKRAVPALDHYWDSLQSLIWPRFEYVFRLNIQSIKDCDPTKFSKEMGPHYITRRYAEFSAAIVGISESFPNEQVNRLLADLQEEVEYFIYKMAAIFPQRKEQLIFLINNYDMILGVLMERTRDNSKEADKFRECLNARSAEYVEEILSPHFGGIIQFVKEGEAMVEKGKADELKKHEKKMLSLIQSFNGNWKNALDELNHEVLSSFPNLVTGSSLLQLALTQLVQYYHRFHKLLTPTARPQLTNIHHIMVELKKYKTNF</sequence>
<proteinExistence type="inferred from homology"/>
<evidence type="ECO:0000256" key="7">
    <source>
        <dbReference type="SAM" id="MobiDB-lite"/>
    </source>
</evidence>
<evidence type="ECO:0000259" key="8">
    <source>
        <dbReference type="Pfam" id="PF04129"/>
    </source>
</evidence>
<dbReference type="GO" id="GO:0006896">
    <property type="term" value="P:Golgi to vacuole transport"/>
    <property type="evidence" value="ECO:0007669"/>
    <property type="project" value="TreeGrafter"/>
</dbReference>
<feature type="domain" description="Vps52 coiled-coil" evidence="8">
    <location>
        <begin position="71"/>
        <end position="243"/>
    </location>
</feature>
<evidence type="ECO:0000256" key="5">
    <source>
        <dbReference type="ARBA" id="ARBA00022927"/>
    </source>
</evidence>
<dbReference type="InterPro" id="IPR007258">
    <property type="entry name" value="Vps52"/>
</dbReference>
<dbReference type="GO" id="GO:0019905">
    <property type="term" value="F:syntaxin binding"/>
    <property type="evidence" value="ECO:0007669"/>
    <property type="project" value="TreeGrafter"/>
</dbReference>
<dbReference type="GO" id="GO:0005829">
    <property type="term" value="C:cytosol"/>
    <property type="evidence" value="ECO:0007669"/>
    <property type="project" value="GOC"/>
</dbReference>
<evidence type="ECO:0000256" key="3">
    <source>
        <dbReference type="ARBA" id="ARBA00017083"/>
    </source>
</evidence>
<dbReference type="InterPro" id="IPR048319">
    <property type="entry name" value="Vps52_CC"/>
</dbReference>
<organism evidence="10">
    <name type="scientific">Timema genevievae</name>
    <name type="common">Walking stick</name>
    <dbReference type="NCBI Taxonomy" id="629358"/>
    <lineage>
        <taxon>Eukaryota</taxon>
        <taxon>Metazoa</taxon>
        <taxon>Ecdysozoa</taxon>
        <taxon>Arthropoda</taxon>
        <taxon>Hexapoda</taxon>
        <taxon>Insecta</taxon>
        <taxon>Pterygota</taxon>
        <taxon>Neoptera</taxon>
        <taxon>Polyneoptera</taxon>
        <taxon>Phasmatodea</taxon>
        <taxon>Timematodea</taxon>
        <taxon>Timematoidea</taxon>
        <taxon>Timematidae</taxon>
        <taxon>Timema</taxon>
    </lineage>
</organism>
<dbReference type="AlphaFoldDB" id="A0A7R9JUM1"/>
<evidence type="ECO:0000256" key="6">
    <source>
        <dbReference type="ARBA" id="ARBA00023034"/>
    </source>
</evidence>
<keyword evidence="6" id="KW-0333">Golgi apparatus</keyword>
<dbReference type="PANTHER" id="PTHR14190">
    <property type="entry name" value="SUPPRESSOR OF ACTIN MUTATIONS 2/VACUOLAR PROTEIN SORTING 52"/>
    <property type="match status" value="1"/>
</dbReference>
<dbReference type="PANTHER" id="PTHR14190:SF7">
    <property type="entry name" value="VACUOLAR PROTEIN SORTING-ASSOCIATED PROTEIN 52 HOMOLOG"/>
    <property type="match status" value="1"/>
</dbReference>
<dbReference type="GO" id="GO:0032456">
    <property type="term" value="P:endocytic recycling"/>
    <property type="evidence" value="ECO:0007669"/>
    <property type="project" value="TreeGrafter"/>
</dbReference>
<dbReference type="EMBL" id="OE840180">
    <property type="protein sequence ID" value="CAD7589757.1"/>
    <property type="molecule type" value="Genomic_DNA"/>
</dbReference>
<evidence type="ECO:0000259" key="9">
    <source>
        <dbReference type="Pfam" id="PF20655"/>
    </source>
</evidence>
<gene>
    <name evidence="10" type="ORF">TGEB3V08_LOCUS3676</name>
</gene>